<gene>
    <name evidence="1" type="ORF">Pla133_32040</name>
</gene>
<dbReference type="KEGG" id="pbap:Pla133_32040"/>
<reference evidence="1 2" key="1">
    <citation type="submission" date="2019-02" db="EMBL/GenBank/DDBJ databases">
        <title>Deep-cultivation of Planctomycetes and their phenomic and genomic characterization uncovers novel biology.</title>
        <authorList>
            <person name="Wiegand S."/>
            <person name="Jogler M."/>
            <person name="Boedeker C."/>
            <person name="Pinto D."/>
            <person name="Vollmers J."/>
            <person name="Rivas-Marin E."/>
            <person name="Kohn T."/>
            <person name="Peeters S.H."/>
            <person name="Heuer A."/>
            <person name="Rast P."/>
            <person name="Oberbeckmann S."/>
            <person name="Bunk B."/>
            <person name="Jeske O."/>
            <person name="Meyerdierks A."/>
            <person name="Storesund J.E."/>
            <person name="Kallscheuer N."/>
            <person name="Luecker S."/>
            <person name="Lage O.M."/>
            <person name="Pohl T."/>
            <person name="Merkel B.J."/>
            <person name="Hornburger P."/>
            <person name="Mueller R.-W."/>
            <person name="Bruemmer F."/>
            <person name="Labrenz M."/>
            <person name="Spormann A.M."/>
            <person name="Op den Camp H."/>
            <person name="Overmann J."/>
            <person name="Amann R."/>
            <person name="Jetten M.S.M."/>
            <person name="Mascher T."/>
            <person name="Medema M.H."/>
            <person name="Devos D.P."/>
            <person name="Kaster A.-K."/>
            <person name="Ovreas L."/>
            <person name="Rohde M."/>
            <person name="Galperin M.Y."/>
            <person name="Jogler C."/>
        </authorList>
    </citation>
    <scope>NUCLEOTIDE SEQUENCE [LARGE SCALE GENOMIC DNA]</scope>
    <source>
        <strain evidence="1 2">Pla133</strain>
    </source>
</reference>
<evidence type="ECO:0000313" key="1">
    <source>
        <dbReference type="EMBL" id="QDU68110.1"/>
    </source>
</evidence>
<evidence type="ECO:0000313" key="2">
    <source>
        <dbReference type="Proteomes" id="UP000316921"/>
    </source>
</evidence>
<organism evidence="1 2">
    <name type="scientific">Engelhardtia mirabilis</name>
    <dbReference type="NCBI Taxonomy" id="2528011"/>
    <lineage>
        <taxon>Bacteria</taxon>
        <taxon>Pseudomonadati</taxon>
        <taxon>Planctomycetota</taxon>
        <taxon>Planctomycetia</taxon>
        <taxon>Planctomycetia incertae sedis</taxon>
        <taxon>Engelhardtia</taxon>
    </lineage>
</organism>
<protein>
    <submittedName>
        <fullName evidence="1">Uncharacterized protein</fullName>
    </submittedName>
</protein>
<dbReference type="EMBL" id="CP036287">
    <property type="protein sequence ID" value="QDU68110.1"/>
    <property type="molecule type" value="Genomic_DNA"/>
</dbReference>
<accession>A0A518BMA2</accession>
<dbReference type="Proteomes" id="UP000316921">
    <property type="component" value="Chromosome"/>
</dbReference>
<keyword evidence="2" id="KW-1185">Reference proteome</keyword>
<name>A0A518BMA2_9BACT</name>
<sequence length="60" mass="6398">MCTRAVIVNRGRIVFDGTPEDLAARAPMEGRPQLDVVFRELTTSDVPAVGAERIESGVGA</sequence>
<proteinExistence type="predicted"/>
<dbReference type="AlphaFoldDB" id="A0A518BMA2"/>